<dbReference type="EMBL" id="WIXE01006800">
    <property type="protein sequence ID" value="KAK5980965.1"/>
    <property type="molecule type" value="Genomic_DNA"/>
</dbReference>
<keyword evidence="2" id="KW-1185">Reference proteome</keyword>
<dbReference type="InterPro" id="IPR006551">
    <property type="entry name" value="Polynucleotide_phosphatase"/>
</dbReference>
<dbReference type="InterPro" id="IPR027417">
    <property type="entry name" value="P-loop_NTPase"/>
</dbReference>
<sequence>MSRLAASRIVHVGRGIGDVTPYGKRMERLRKRIFGEVVRATDNKSMKVVRIMSAEPQETKEQLSVKYYPNLPMFHYLTKMLRFHGLLFDEHVIFRQVQDELKILRGKVVRPPIGQGKRALLRGAKKVIAAARRILRVRRVLHTMKRTAEGKVKDRDLDMFGQSKEKSGTWEGKHSDEILIFTHKDCEPRAKVAAFDMDGTLITTKSGKVFPKDNSDWRIIYDKVAPHLKKLHNEEDFKIVIFTNQKGIKIGKVDKNGFKRKMESIIAKLGVPAQAFVALGDGHYRKPCTGMWKELEEANGGITIDKAKSLYVGDAAGRHKTKIRPKKDHSCADRFFAANVGVRFQTPEEFFLDQTESEPWGPPSFDPAEFLSMKKPLLEPEDTPLPSSTTEVIVIVGFPGSGKSTFARKLESDYGYMVVNRDTLGTWQKCCDHARAHLRSGKSVVVDNTNPNKESRSRYIALAKEMKVPCRCFILTCDIHQAAHNVKFRLLTQRSTNEVTTMVLRMYANKYEVRSH</sequence>
<dbReference type="CDD" id="cd01625">
    <property type="entry name" value="HAD_PNP"/>
    <property type="match status" value="1"/>
</dbReference>
<dbReference type="AlphaFoldDB" id="A0AAN8G0P5"/>
<comment type="caution">
    <text evidence="1">The sequence shown here is derived from an EMBL/GenBank/DDBJ whole genome shotgun (WGS) entry which is preliminary data.</text>
</comment>
<name>A0AAN8G0P5_TRICO</name>
<dbReference type="Pfam" id="PF08645">
    <property type="entry name" value="PNK3P"/>
    <property type="match status" value="1"/>
</dbReference>
<dbReference type="CDD" id="cd02019">
    <property type="entry name" value="NK"/>
    <property type="match status" value="1"/>
</dbReference>
<dbReference type="Proteomes" id="UP001331761">
    <property type="component" value="Unassembled WGS sequence"/>
</dbReference>
<evidence type="ECO:0000313" key="1">
    <source>
        <dbReference type="EMBL" id="KAK5980965.1"/>
    </source>
</evidence>
<dbReference type="SUPFAM" id="SSF56784">
    <property type="entry name" value="HAD-like"/>
    <property type="match status" value="1"/>
</dbReference>
<dbReference type="Gene3D" id="3.40.50.1000">
    <property type="entry name" value="HAD superfamily/HAD-like"/>
    <property type="match status" value="1"/>
</dbReference>
<dbReference type="NCBIfam" id="TIGR01662">
    <property type="entry name" value="HAD-SF-IIIA"/>
    <property type="match status" value="1"/>
</dbReference>
<dbReference type="GO" id="GO:0006281">
    <property type="term" value="P:DNA repair"/>
    <property type="evidence" value="ECO:0007669"/>
    <property type="project" value="TreeGrafter"/>
</dbReference>
<dbReference type="FunFam" id="3.40.50.300:FF:000737">
    <property type="entry name" value="Bifunctional polynucleotide phosphatase/kinase"/>
    <property type="match status" value="1"/>
</dbReference>
<dbReference type="InterPro" id="IPR013219">
    <property type="entry name" value="Ribosomal_mS33"/>
</dbReference>
<dbReference type="GO" id="GO:0046403">
    <property type="term" value="F:polynucleotide 3'-phosphatase activity"/>
    <property type="evidence" value="ECO:0007669"/>
    <property type="project" value="TreeGrafter"/>
</dbReference>
<proteinExistence type="predicted"/>
<dbReference type="FunFam" id="3.40.50.1000:FF:000078">
    <property type="entry name" value="Bifunctional polynucleotide phosphatase/kinase"/>
    <property type="match status" value="1"/>
</dbReference>
<dbReference type="GO" id="GO:0003690">
    <property type="term" value="F:double-stranded DNA binding"/>
    <property type="evidence" value="ECO:0007669"/>
    <property type="project" value="TreeGrafter"/>
</dbReference>
<reference evidence="1 2" key="1">
    <citation type="submission" date="2019-10" db="EMBL/GenBank/DDBJ databases">
        <title>Assembly and Annotation for the nematode Trichostrongylus colubriformis.</title>
        <authorList>
            <person name="Martin J."/>
        </authorList>
    </citation>
    <scope>NUCLEOTIDE SEQUENCE [LARGE SCALE GENOMIC DNA]</scope>
    <source>
        <strain evidence="1">G859</strain>
        <tissue evidence="1">Whole worm</tissue>
    </source>
</reference>
<dbReference type="InterPro" id="IPR006549">
    <property type="entry name" value="HAD-SF_hydro_IIIA"/>
</dbReference>
<dbReference type="NCBIfam" id="TIGR01664">
    <property type="entry name" value="DNA-3'-Pase"/>
    <property type="match status" value="1"/>
</dbReference>
<dbReference type="Pfam" id="PF13671">
    <property type="entry name" value="AAA_33"/>
    <property type="match status" value="1"/>
</dbReference>
<dbReference type="InterPro" id="IPR023214">
    <property type="entry name" value="HAD_sf"/>
</dbReference>
<protein>
    <submittedName>
        <fullName evidence="1">Bifunctional polynucleotide phosphatase/kinase</fullName>
    </submittedName>
</protein>
<organism evidence="1 2">
    <name type="scientific">Trichostrongylus colubriformis</name>
    <name type="common">Black scour worm</name>
    <dbReference type="NCBI Taxonomy" id="6319"/>
    <lineage>
        <taxon>Eukaryota</taxon>
        <taxon>Metazoa</taxon>
        <taxon>Ecdysozoa</taxon>
        <taxon>Nematoda</taxon>
        <taxon>Chromadorea</taxon>
        <taxon>Rhabditida</taxon>
        <taxon>Rhabditina</taxon>
        <taxon>Rhabditomorpha</taxon>
        <taxon>Strongyloidea</taxon>
        <taxon>Trichostrongylidae</taxon>
        <taxon>Trichostrongylus</taxon>
    </lineage>
</organism>
<accession>A0AAN8G0P5</accession>
<dbReference type="GO" id="GO:0046404">
    <property type="term" value="F:ATP-dependent polydeoxyribonucleotide 5'-hydroxyl-kinase activity"/>
    <property type="evidence" value="ECO:0007669"/>
    <property type="project" value="TreeGrafter"/>
</dbReference>
<dbReference type="SUPFAM" id="SSF52540">
    <property type="entry name" value="P-loop containing nucleoside triphosphate hydrolases"/>
    <property type="match status" value="1"/>
</dbReference>
<dbReference type="InterPro" id="IPR036412">
    <property type="entry name" value="HAD-like_sf"/>
</dbReference>
<dbReference type="Gene3D" id="3.40.50.300">
    <property type="entry name" value="P-loop containing nucleotide triphosphate hydrolases"/>
    <property type="match status" value="1"/>
</dbReference>
<dbReference type="InterPro" id="IPR013954">
    <property type="entry name" value="PNK3P"/>
</dbReference>
<gene>
    <name evidence="1" type="ORF">GCK32_009754</name>
</gene>
<dbReference type="Pfam" id="PF08293">
    <property type="entry name" value="MRP-S33"/>
    <property type="match status" value="1"/>
</dbReference>
<dbReference type="PANTHER" id="PTHR12083">
    <property type="entry name" value="BIFUNCTIONAL POLYNUCLEOTIDE PHOSPHATASE/KINASE"/>
    <property type="match status" value="1"/>
</dbReference>
<evidence type="ECO:0000313" key="2">
    <source>
        <dbReference type="Proteomes" id="UP001331761"/>
    </source>
</evidence>
<dbReference type="PANTHER" id="PTHR12083:SF9">
    <property type="entry name" value="BIFUNCTIONAL POLYNUCLEOTIDE PHOSPHATASE_KINASE"/>
    <property type="match status" value="1"/>
</dbReference>